<keyword evidence="9 18" id="KW-0547">Nucleotide-binding</keyword>
<dbReference type="GO" id="GO:0005005">
    <property type="term" value="F:transmembrane-ephrin receptor activity"/>
    <property type="evidence" value="ECO:0007669"/>
    <property type="project" value="TreeGrafter"/>
</dbReference>
<protein>
    <recommendedName>
        <fullName evidence="2">receptor protein-tyrosine kinase</fullName>
        <ecNumber evidence="2">2.7.10.1</ecNumber>
    </recommendedName>
</protein>
<evidence type="ECO:0000313" key="26">
    <source>
        <dbReference type="EMBL" id="RMX48409.1"/>
    </source>
</evidence>
<evidence type="ECO:0000313" key="27">
    <source>
        <dbReference type="Proteomes" id="UP000275408"/>
    </source>
</evidence>
<evidence type="ECO:0000256" key="18">
    <source>
        <dbReference type="PIRSR" id="PIRSR000666-2"/>
    </source>
</evidence>
<dbReference type="InterPro" id="IPR020635">
    <property type="entry name" value="Tyr_kinase_cat_dom"/>
</dbReference>
<dbReference type="PROSITE" id="PS50011">
    <property type="entry name" value="PROTEIN_KINASE_DOM"/>
    <property type="match status" value="1"/>
</dbReference>
<dbReference type="InterPro" id="IPR036116">
    <property type="entry name" value="FN3_sf"/>
</dbReference>
<keyword evidence="4" id="KW-0597">Phosphoprotein</keyword>
<feature type="signal peptide" evidence="22">
    <location>
        <begin position="1"/>
        <end position="21"/>
    </location>
</feature>
<dbReference type="PROSITE" id="PS00107">
    <property type="entry name" value="PROTEIN_KINASE_ATP"/>
    <property type="match status" value="1"/>
</dbReference>
<dbReference type="Pfam" id="PF01404">
    <property type="entry name" value="Ephrin_lbd"/>
    <property type="match status" value="1"/>
</dbReference>
<dbReference type="GO" id="GO:0005886">
    <property type="term" value="C:plasma membrane"/>
    <property type="evidence" value="ECO:0007669"/>
    <property type="project" value="UniProtKB-SubCell"/>
</dbReference>
<dbReference type="PROSITE" id="PS50105">
    <property type="entry name" value="SAM_DOMAIN"/>
    <property type="match status" value="1"/>
</dbReference>
<feature type="domain" description="Eph LBD" evidence="25">
    <location>
        <begin position="23"/>
        <end position="196"/>
    </location>
</feature>
<dbReference type="InterPro" id="IPR000719">
    <property type="entry name" value="Prot_kinase_dom"/>
</dbReference>
<dbReference type="InterPro" id="IPR013761">
    <property type="entry name" value="SAM/pointed_sf"/>
</dbReference>
<dbReference type="GO" id="GO:0007411">
    <property type="term" value="P:axon guidance"/>
    <property type="evidence" value="ECO:0007669"/>
    <property type="project" value="TreeGrafter"/>
</dbReference>
<dbReference type="InterPro" id="IPR001090">
    <property type="entry name" value="Ephrin_rcpt_lig-bd_dom"/>
</dbReference>
<dbReference type="PROSITE" id="PS51550">
    <property type="entry name" value="EPH_LBD"/>
    <property type="match status" value="1"/>
</dbReference>
<evidence type="ECO:0000256" key="4">
    <source>
        <dbReference type="ARBA" id="ARBA00022553"/>
    </source>
</evidence>
<dbReference type="OrthoDB" id="4062651at2759"/>
<evidence type="ECO:0000256" key="16">
    <source>
        <dbReference type="ARBA" id="ARBA00023180"/>
    </source>
</evidence>
<feature type="active site" description="Proton acceptor" evidence="17">
    <location>
        <position position="659"/>
    </location>
</feature>
<keyword evidence="16" id="KW-0325">Glycoprotein</keyword>
<gene>
    <name evidence="26" type="ORF">pdam_00010977</name>
</gene>
<evidence type="ECO:0000256" key="20">
    <source>
        <dbReference type="PROSITE-ProRule" id="PRU10141"/>
    </source>
</evidence>
<keyword evidence="13 21" id="KW-0472">Membrane</keyword>
<proteinExistence type="predicted"/>
<dbReference type="EC" id="2.7.10.1" evidence="2"/>
<dbReference type="STRING" id="46731.A0A3M6U4B7"/>
<evidence type="ECO:0000259" key="23">
    <source>
        <dbReference type="PROSITE" id="PS50011"/>
    </source>
</evidence>
<dbReference type="Pfam" id="PF07714">
    <property type="entry name" value="PK_Tyr_Ser-Thr"/>
    <property type="match status" value="1"/>
</dbReference>
<evidence type="ECO:0000256" key="6">
    <source>
        <dbReference type="ARBA" id="ARBA00022692"/>
    </source>
</evidence>
<dbReference type="Pfam" id="PF14575">
    <property type="entry name" value="EphA2_TM"/>
    <property type="match status" value="1"/>
</dbReference>
<keyword evidence="3" id="KW-1003">Cell membrane</keyword>
<dbReference type="FunFam" id="3.30.200.20:FF:000802">
    <property type="entry name" value="Ephrin receptor 1"/>
    <property type="match status" value="1"/>
</dbReference>
<feature type="transmembrane region" description="Helical" evidence="21">
    <location>
        <begin position="456"/>
        <end position="480"/>
    </location>
</feature>
<dbReference type="Gene3D" id="1.10.150.50">
    <property type="entry name" value="Transcription Factor, Ets-1"/>
    <property type="match status" value="1"/>
</dbReference>
<dbReference type="SMART" id="SM00454">
    <property type="entry name" value="SAM"/>
    <property type="match status" value="1"/>
</dbReference>
<dbReference type="InterPro" id="IPR003961">
    <property type="entry name" value="FN3_dom"/>
</dbReference>
<evidence type="ECO:0000256" key="15">
    <source>
        <dbReference type="ARBA" id="ARBA00023170"/>
    </source>
</evidence>
<feature type="domain" description="Protein kinase" evidence="23">
    <location>
        <begin position="534"/>
        <end position="792"/>
    </location>
</feature>
<dbReference type="InterPro" id="IPR016257">
    <property type="entry name" value="Tyr_kinase_ephrin_rcpt"/>
</dbReference>
<evidence type="ECO:0000256" key="11">
    <source>
        <dbReference type="ARBA" id="ARBA00022840"/>
    </source>
</evidence>
<dbReference type="Gene3D" id="1.10.510.10">
    <property type="entry name" value="Transferase(Phosphotransferase) domain 1"/>
    <property type="match status" value="1"/>
</dbReference>
<sequence length="887" mass="99781">MKSNHSMLVLWLVAILRGVSGEAEILLKEPTKSDLWYWTIFKEGKGGAGWNHPSTQSLAYTVCDVSNTKEEPKSWLLTEFIDIKNAKRLDIEITFGLLNCSLVDVGPFCRTNFSLYSYHTDNKLAAPPNPKIINFHKETVITAKNPRGPREETTETFYGSVVTKEKGIYLALLDQGACLTIKKFVVRYRYCSESGATLVKFPRTVAPANDINFTKQEGECTDPNSHKSSNGKLFGVCLSIGEWNITGNSACFCNNGYELINGSSDSLACKECQIGFYRNADRISKCLPCPANSASNTGRTGCTCDKGYYRSYRSSDEADCKELPKAPLTANATVVKATVVQISWQRSPDDFENDPLTYAVDCFKCKSKEDKNCREPCNSGIEYSPSKENISGVEVTINGLPPSSYFLFRVYSVNELNQRQQNRDDWNFAKVFVKTKVSTTHPTEGETGSSKTVLKMVLYIAVPIVAVLVFLAVLCVVCFCRGRDKKGYLKPVELRDGQVILPTRGQRLYIDPSNYEDPEEALRTFAKELDKKWITLEHIIGGGEFGDVYKGTLSRPGEDTILVAVKTLKTGALRKNRQDFIGEASIMGQFCDPNVIFLEGVVTKTSPMMIVIEFMSNGSLDNYLKKMDGKLTALQLLGMARGVASGMKYLSEMNFVHRDLAARNILVSEGLVCKVADFGLSRELEDSAYETKGGKIPVRWTALEAIEYRKFTPASDVWSYGVLLWEIMSFAERPYWDWGNYEVMERVKSGYRLPPPMNCPKVIHQVMLNCWNAERNKRPKFSEIVKKLDVLIRSPDKLNEDTSTVPRSPKMEYTSMTTVQEWLESIKMGQYHDKFNKAGFTHLNQVANNDELDLNEMGIKLIGHKNKIRKSIREVKKTLDKDSLQVV</sequence>
<keyword evidence="8" id="KW-0677">Repeat</keyword>
<evidence type="ECO:0000256" key="9">
    <source>
        <dbReference type="ARBA" id="ARBA00022741"/>
    </source>
</evidence>
<dbReference type="PIRSF" id="PIRSF000666">
    <property type="entry name" value="TyrPK_ephrin_receptor"/>
    <property type="match status" value="1"/>
</dbReference>
<evidence type="ECO:0000256" key="5">
    <source>
        <dbReference type="ARBA" id="ARBA00022679"/>
    </source>
</evidence>
<organism evidence="26 27">
    <name type="scientific">Pocillopora damicornis</name>
    <name type="common">Cauliflower coral</name>
    <name type="synonym">Millepora damicornis</name>
    <dbReference type="NCBI Taxonomy" id="46731"/>
    <lineage>
        <taxon>Eukaryota</taxon>
        <taxon>Metazoa</taxon>
        <taxon>Cnidaria</taxon>
        <taxon>Anthozoa</taxon>
        <taxon>Hexacorallia</taxon>
        <taxon>Scleractinia</taxon>
        <taxon>Astrocoeniina</taxon>
        <taxon>Pocilloporidae</taxon>
        <taxon>Pocillopora</taxon>
    </lineage>
</organism>
<feature type="binding site" evidence="18">
    <location>
        <begin position="540"/>
        <end position="548"/>
    </location>
    <ligand>
        <name>ATP</name>
        <dbReference type="ChEBI" id="CHEBI:30616"/>
    </ligand>
</feature>
<dbReference type="Gene3D" id="2.60.120.260">
    <property type="entry name" value="Galactose-binding domain-like"/>
    <property type="match status" value="1"/>
</dbReference>
<comment type="caution">
    <text evidence="26">The sequence shown here is derived from an EMBL/GenBank/DDBJ whole genome shotgun (WGS) entry which is preliminary data.</text>
</comment>
<dbReference type="InterPro" id="IPR027936">
    <property type="entry name" value="Eph_TM"/>
</dbReference>
<dbReference type="OMA" id="TDYIPRR"/>
<evidence type="ECO:0000256" key="7">
    <source>
        <dbReference type="ARBA" id="ARBA00022729"/>
    </source>
</evidence>
<dbReference type="Gene3D" id="3.30.200.20">
    <property type="entry name" value="Phosphorylase Kinase, domain 1"/>
    <property type="match status" value="1"/>
</dbReference>
<evidence type="ECO:0000256" key="2">
    <source>
        <dbReference type="ARBA" id="ARBA00011902"/>
    </source>
</evidence>
<dbReference type="SMART" id="SM00615">
    <property type="entry name" value="EPH_lbd"/>
    <property type="match status" value="1"/>
</dbReference>
<dbReference type="SUPFAM" id="SSF56112">
    <property type="entry name" value="Protein kinase-like (PK-like)"/>
    <property type="match status" value="1"/>
</dbReference>
<evidence type="ECO:0000259" key="24">
    <source>
        <dbReference type="PROSITE" id="PS50105"/>
    </source>
</evidence>
<dbReference type="SUPFAM" id="SSF47769">
    <property type="entry name" value="SAM/Pointed domain"/>
    <property type="match status" value="1"/>
</dbReference>
<dbReference type="EMBL" id="RCHS01002278">
    <property type="protein sequence ID" value="RMX48409.1"/>
    <property type="molecule type" value="Genomic_DNA"/>
</dbReference>
<evidence type="ECO:0000256" key="10">
    <source>
        <dbReference type="ARBA" id="ARBA00022777"/>
    </source>
</evidence>
<keyword evidence="12 21" id="KW-1133">Transmembrane helix</keyword>
<keyword evidence="19" id="KW-1015">Disulfide bond</keyword>
<accession>A0A3M6U4B7</accession>
<evidence type="ECO:0000256" key="1">
    <source>
        <dbReference type="ARBA" id="ARBA00004251"/>
    </source>
</evidence>
<dbReference type="PRINTS" id="PR00109">
    <property type="entry name" value="TYRKINASE"/>
</dbReference>
<feature type="chain" id="PRO_5018188328" description="receptor protein-tyrosine kinase" evidence="22">
    <location>
        <begin position="22"/>
        <end position="887"/>
    </location>
</feature>
<evidence type="ECO:0000256" key="14">
    <source>
        <dbReference type="ARBA" id="ARBA00023137"/>
    </source>
</evidence>
<dbReference type="InterPro" id="IPR013783">
    <property type="entry name" value="Ig-like_fold"/>
</dbReference>
<evidence type="ECO:0000256" key="19">
    <source>
        <dbReference type="PIRSR" id="PIRSR000666-3"/>
    </source>
</evidence>
<dbReference type="InterPro" id="IPR001245">
    <property type="entry name" value="Ser-Thr/Tyr_kinase_cat_dom"/>
</dbReference>
<dbReference type="InterPro" id="IPR008979">
    <property type="entry name" value="Galactose-bd-like_sf"/>
</dbReference>
<evidence type="ECO:0000256" key="12">
    <source>
        <dbReference type="ARBA" id="ARBA00022989"/>
    </source>
</evidence>
<dbReference type="PANTHER" id="PTHR46877:SF14">
    <property type="entry name" value="RECEPTOR PROTEIN-TYROSINE KINASE"/>
    <property type="match status" value="1"/>
</dbReference>
<evidence type="ECO:0000256" key="13">
    <source>
        <dbReference type="ARBA" id="ARBA00023136"/>
    </source>
</evidence>
<dbReference type="InterPro" id="IPR011009">
    <property type="entry name" value="Kinase-like_dom_sf"/>
</dbReference>
<evidence type="ECO:0000256" key="17">
    <source>
        <dbReference type="PIRSR" id="PIRSR000666-1"/>
    </source>
</evidence>
<dbReference type="InterPro" id="IPR008266">
    <property type="entry name" value="Tyr_kinase_AS"/>
</dbReference>
<dbReference type="CDD" id="cd00063">
    <property type="entry name" value="FN3"/>
    <property type="match status" value="1"/>
</dbReference>
<keyword evidence="15" id="KW-0675">Receptor</keyword>
<dbReference type="Gene3D" id="2.60.40.10">
    <property type="entry name" value="Immunoglobulins"/>
    <property type="match status" value="1"/>
</dbReference>
<dbReference type="Pfam" id="PF00536">
    <property type="entry name" value="SAM_1"/>
    <property type="match status" value="1"/>
</dbReference>
<dbReference type="SMART" id="SM00219">
    <property type="entry name" value="TyrKc"/>
    <property type="match status" value="1"/>
</dbReference>
<dbReference type="Gene3D" id="2.60.40.1770">
    <property type="entry name" value="ephrin a2 ectodomain"/>
    <property type="match status" value="1"/>
</dbReference>
<dbReference type="PANTHER" id="PTHR46877">
    <property type="entry name" value="EPH RECEPTOR A5"/>
    <property type="match status" value="1"/>
</dbReference>
<evidence type="ECO:0000259" key="25">
    <source>
        <dbReference type="PROSITE" id="PS51550"/>
    </source>
</evidence>
<keyword evidence="6 21" id="KW-0812">Transmembrane</keyword>
<dbReference type="InterPro" id="IPR050449">
    <property type="entry name" value="Ephrin_rcpt_TKs"/>
</dbReference>
<evidence type="ECO:0000256" key="21">
    <source>
        <dbReference type="SAM" id="Phobius"/>
    </source>
</evidence>
<dbReference type="GO" id="GO:0005524">
    <property type="term" value="F:ATP binding"/>
    <property type="evidence" value="ECO:0007669"/>
    <property type="project" value="UniProtKB-UniRule"/>
</dbReference>
<feature type="domain" description="SAM" evidence="24">
    <location>
        <begin position="814"/>
        <end position="878"/>
    </location>
</feature>
<dbReference type="Proteomes" id="UP000275408">
    <property type="component" value="Unassembled WGS sequence"/>
</dbReference>
<keyword evidence="14" id="KW-0829">Tyrosine-protein kinase</keyword>
<dbReference type="PROSITE" id="PS00109">
    <property type="entry name" value="PROTEIN_KINASE_TYR"/>
    <property type="match status" value="1"/>
</dbReference>
<evidence type="ECO:0000256" key="22">
    <source>
        <dbReference type="SAM" id="SignalP"/>
    </source>
</evidence>
<keyword evidence="7 22" id="KW-0732">Signal</keyword>
<dbReference type="InterPro" id="IPR001660">
    <property type="entry name" value="SAM"/>
</dbReference>
<dbReference type="SUPFAM" id="SSF49265">
    <property type="entry name" value="Fibronectin type III"/>
    <property type="match status" value="1"/>
</dbReference>
<keyword evidence="5" id="KW-0808">Transferase</keyword>
<name>A0A3M6U4B7_POCDA</name>
<dbReference type="GO" id="GO:0030425">
    <property type="term" value="C:dendrite"/>
    <property type="evidence" value="ECO:0007669"/>
    <property type="project" value="TreeGrafter"/>
</dbReference>
<evidence type="ECO:0000256" key="3">
    <source>
        <dbReference type="ARBA" id="ARBA00022475"/>
    </source>
</evidence>
<comment type="subcellular location">
    <subcellularLocation>
        <location evidence="1">Cell membrane</location>
        <topology evidence="1">Single-pass type I membrane protein</topology>
    </subcellularLocation>
</comment>
<dbReference type="Gene3D" id="2.10.50.10">
    <property type="entry name" value="Tumor Necrosis Factor Receptor, subunit A, domain 2"/>
    <property type="match status" value="1"/>
</dbReference>
<dbReference type="InterPro" id="IPR017441">
    <property type="entry name" value="Protein_kinase_ATP_BS"/>
</dbReference>
<feature type="binding site" evidence="18 20">
    <location>
        <position position="566"/>
    </location>
    <ligand>
        <name>ATP</name>
        <dbReference type="ChEBI" id="CHEBI:30616"/>
    </ligand>
</feature>
<dbReference type="SUPFAM" id="SSF49785">
    <property type="entry name" value="Galactose-binding domain-like"/>
    <property type="match status" value="1"/>
</dbReference>
<keyword evidence="10" id="KW-0418">Kinase</keyword>
<feature type="disulfide bond" evidence="19">
    <location>
        <begin position="63"/>
        <end position="178"/>
    </location>
</feature>
<dbReference type="SMART" id="SM01411">
    <property type="entry name" value="Ephrin_rec_like"/>
    <property type="match status" value="1"/>
</dbReference>
<keyword evidence="11 18" id="KW-0067">ATP-binding</keyword>
<keyword evidence="27" id="KW-1185">Reference proteome</keyword>
<feature type="disulfide bond" evidence="19">
    <location>
        <begin position="100"/>
        <end position="109"/>
    </location>
</feature>
<dbReference type="AlphaFoldDB" id="A0A3M6U4B7"/>
<dbReference type="FunFam" id="1.10.510.10:FF:000268">
    <property type="entry name" value="Receptor protein-tyrosine kinase"/>
    <property type="match status" value="1"/>
</dbReference>
<reference evidence="26 27" key="1">
    <citation type="journal article" date="2018" name="Sci. Rep.">
        <title>Comparative analysis of the Pocillopora damicornis genome highlights role of immune system in coral evolution.</title>
        <authorList>
            <person name="Cunning R."/>
            <person name="Bay R.A."/>
            <person name="Gillette P."/>
            <person name="Baker A.C."/>
            <person name="Traylor-Knowles N."/>
        </authorList>
    </citation>
    <scope>NUCLEOTIDE SEQUENCE [LARGE SCALE GENOMIC DNA]</scope>
    <source>
        <strain evidence="26">RSMAS</strain>
        <tissue evidence="26">Whole animal</tissue>
    </source>
</reference>
<evidence type="ECO:0000256" key="8">
    <source>
        <dbReference type="ARBA" id="ARBA00022737"/>
    </source>
</evidence>